<proteinExistence type="predicted"/>
<feature type="active site" description="Proton donor" evidence="1">
    <location>
        <position position="8"/>
    </location>
</feature>
<evidence type="ECO:0000313" key="2">
    <source>
        <dbReference type="EnsemblProtists" id="EKX33053"/>
    </source>
</evidence>
<dbReference type="SFLD" id="SFLDS00003">
    <property type="entry name" value="Haloacid_Dehalogenase"/>
    <property type="match status" value="1"/>
</dbReference>
<dbReference type="Gene3D" id="1.10.40.40">
    <property type="entry name" value="Deoxyribonucleotidase, domain 2"/>
    <property type="match status" value="1"/>
</dbReference>
<dbReference type="EnsemblProtists" id="EKX33053">
    <property type="protein sequence ID" value="EKX33053"/>
    <property type="gene ID" value="GUITHDRAFT_81813"/>
</dbReference>
<dbReference type="PANTHER" id="PTHR16504:SF4">
    <property type="entry name" value="5'(3')-DEOXYRIBONUCLEOTIDASE"/>
    <property type="match status" value="1"/>
</dbReference>
<accession>A0A0C3SN15</accession>
<dbReference type="InterPro" id="IPR010708">
    <property type="entry name" value="5'(3')-deoxyribonucleotidase"/>
</dbReference>
<reference evidence="3" key="2">
    <citation type="submission" date="2012-11" db="EMBL/GenBank/DDBJ databases">
        <authorList>
            <person name="Kuo A."/>
            <person name="Curtis B.A."/>
            <person name="Tanifuji G."/>
            <person name="Burki F."/>
            <person name="Gruber A."/>
            <person name="Irimia M."/>
            <person name="Maruyama S."/>
            <person name="Arias M.C."/>
            <person name="Ball S.G."/>
            <person name="Gile G.H."/>
            <person name="Hirakawa Y."/>
            <person name="Hopkins J.F."/>
            <person name="Rensing S.A."/>
            <person name="Schmutz J."/>
            <person name="Symeonidi A."/>
            <person name="Elias M."/>
            <person name="Eveleigh R.J."/>
            <person name="Herman E.K."/>
            <person name="Klute M.J."/>
            <person name="Nakayama T."/>
            <person name="Obornik M."/>
            <person name="Reyes-Prieto A."/>
            <person name="Armbrust E.V."/>
            <person name="Aves S.J."/>
            <person name="Beiko R.G."/>
            <person name="Coutinho P."/>
            <person name="Dacks J.B."/>
            <person name="Durnford D.G."/>
            <person name="Fast N.M."/>
            <person name="Green B.R."/>
            <person name="Grisdale C."/>
            <person name="Hempe F."/>
            <person name="Henrissat B."/>
            <person name="Hoppner M.P."/>
            <person name="Ishida K.-I."/>
            <person name="Kim E."/>
            <person name="Koreny L."/>
            <person name="Kroth P.G."/>
            <person name="Liu Y."/>
            <person name="Malik S.-B."/>
            <person name="Maier U.G."/>
            <person name="McRose D."/>
            <person name="Mock T."/>
            <person name="Neilson J.A."/>
            <person name="Onodera N.T."/>
            <person name="Poole A.M."/>
            <person name="Pritham E.J."/>
            <person name="Richards T.A."/>
            <person name="Rocap G."/>
            <person name="Roy S.W."/>
            <person name="Sarai C."/>
            <person name="Schaack S."/>
            <person name="Shirato S."/>
            <person name="Slamovits C.H."/>
            <person name="Spencer D.F."/>
            <person name="Suzuki S."/>
            <person name="Worden A.Z."/>
            <person name="Zauner S."/>
            <person name="Barry K."/>
            <person name="Bell C."/>
            <person name="Bharti A.K."/>
            <person name="Crow J.A."/>
            <person name="Grimwood J."/>
            <person name="Kramer R."/>
            <person name="Lindquist E."/>
            <person name="Lucas S."/>
            <person name="Salamov A."/>
            <person name="McFadden G.I."/>
            <person name="Lane C.E."/>
            <person name="Keeling P.J."/>
            <person name="Gray M.W."/>
            <person name="Grigoriev I.V."/>
            <person name="Archibald J.M."/>
        </authorList>
    </citation>
    <scope>NUCLEOTIDE SEQUENCE</scope>
    <source>
        <strain evidence="3">CCMP2712</strain>
    </source>
</reference>
<dbReference type="InterPro" id="IPR023214">
    <property type="entry name" value="HAD_sf"/>
</dbReference>
<dbReference type="GO" id="GO:0009223">
    <property type="term" value="P:pyrimidine deoxyribonucleotide catabolic process"/>
    <property type="evidence" value="ECO:0007669"/>
    <property type="project" value="TreeGrafter"/>
</dbReference>
<dbReference type="SFLD" id="SFLDG01145">
    <property type="entry name" value="C1.2.1"/>
    <property type="match status" value="1"/>
</dbReference>
<dbReference type="PANTHER" id="PTHR16504">
    <property type="entry name" value="5'(3')-DEOXYRIBONUCLEOTIDASE"/>
    <property type="match status" value="1"/>
</dbReference>
<dbReference type="Gene3D" id="3.40.50.1000">
    <property type="entry name" value="HAD superfamily/HAD-like"/>
    <property type="match status" value="1"/>
</dbReference>
<organism evidence="2 3">
    <name type="scientific">Guillardia theta (strain CCMP2712)</name>
    <name type="common">Cryptophyte</name>
    <dbReference type="NCBI Taxonomy" id="905079"/>
    <lineage>
        <taxon>Eukaryota</taxon>
        <taxon>Cryptophyceae</taxon>
        <taxon>Pyrenomonadales</taxon>
        <taxon>Geminigeraceae</taxon>
        <taxon>Guillardia</taxon>
    </lineage>
</organism>
<dbReference type="GO" id="GO:0008253">
    <property type="term" value="F:5'-nucleotidase activity"/>
    <property type="evidence" value="ECO:0007669"/>
    <property type="project" value="InterPro"/>
</dbReference>
<reference evidence="3" key="1">
    <citation type="journal article" date="2012" name="Nature">
        <title>Algal genomes reveal evolutionary mosaicism and the fate of nucleomorphs.</title>
        <authorList>
            <consortium name="DOE Joint Genome Institute"/>
            <person name="Curtis B.A."/>
            <person name="Tanifuji G."/>
            <person name="Burki F."/>
            <person name="Gruber A."/>
            <person name="Irimia M."/>
            <person name="Maruyama S."/>
            <person name="Arias M.C."/>
            <person name="Ball S.G."/>
            <person name="Gile G.H."/>
            <person name="Hirakawa Y."/>
            <person name="Hopkins J.F."/>
            <person name="Kuo A."/>
            <person name="Rensing S.A."/>
            <person name="Schmutz J."/>
            <person name="Symeonidi A."/>
            <person name="Elias M."/>
            <person name="Eveleigh R.J."/>
            <person name="Herman E.K."/>
            <person name="Klute M.J."/>
            <person name="Nakayama T."/>
            <person name="Obornik M."/>
            <person name="Reyes-Prieto A."/>
            <person name="Armbrust E.V."/>
            <person name="Aves S.J."/>
            <person name="Beiko R.G."/>
            <person name="Coutinho P."/>
            <person name="Dacks J.B."/>
            <person name="Durnford D.G."/>
            <person name="Fast N.M."/>
            <person name="Green B.R."/>
            <person name="Grisdale C.J."/>
            <person name="Hempel F."/>
            <person name="Henrissat B."/>
            <person name="Hoppner M.P."/>
            <person name="Ishida K."/>
            <person name="Kim E."/>
            <person name="Koreny L."/>
            <person name="Kroth P.G."/>
            <person name="Liu Y."/>
            <person name="Malik S.B."/>
            <person name="Maier U.G."/>
            <person name="McRose D."/>
            <person name="Mock T."/>
            <person name="Neilson J.A."/>
            <person name="Onodera N.T."/>
            <person name="Poole A.M."/>
            <person name="Pritham E.J."/>
            <person name="Richards T.A."/>
            <person name="Rocap G."/>
            <person name="Roy S.W."/>
            <person name="Sarai C."/>
            <person name="Schaack S."/>
            <person name="Shirato S."/>
            <person name="Slamovits C.H."/>
            <person name="Spencer D.F."/>
            <person name="Suzuki S."/>
            <person name="Worden A.Z."/>
            <person name="Zauner S."/>
            <person name="Barry K."/>
            <person name="Bell C."/>
            <person name="Bharti A.K."/>
            <person name="Crow J.A."/>
            <person name="Grimwood J."/>
            <person name="Kramer R."/>
            <person name="Lindquist E."/>
            <person name="Lucas S."/>
            <person name="Salamov A."/>
            <person name="McFadden G.I."/>
            <person name="Lane C.E."/>
            <person name="Keeling P.J."/>
            <person name="Gray M.W."/>
            <person name="Grigoriev I.V."/>
            <person name="Archibald J.M."/>
        </authorList>
    </citation>
    <scope>NUCLEOTIDE SEQUENCE</scope>
    <source>
        <strain evidence="3">CCMP2712</strain>
    </source>
</reference>
<keyword evidence="3" id="KW-1185">Reference proteome</keyword>
<protein>
    <submittedName>
        <fullName evidence="2">Uncharacterized protein</fullName>
    </submittedName>
</protein>
<dbReference type="SFLD" id="SFLDG01126">
    <property type="entry name" value="C1.2:_Nucleotidase_Like"/>
    <property type="match status" value="1"/>
</dbReference>
<feature type="active site" description="Nucleophile" evidence="1">
    <location>
        <position position="6"/>
    </location>
</feature>
<reference evidence="2" key="3">
    <citation type="submission" date="2016-03" db="UniProtKB">
        <authorList>
            <consortium name="EnsemblProtists"/>
        </authorList>
    </citation>
    <scope>IDENTIFICATION</scope>
</reference>
<sequence length="193" mass="22965">MFILIDMDNTIVDWDEEFLRRFNESFADLASNLAIEELVRNRKHFEIEDNFPEYVRPAVLQVIAQPGFYRSLRPLPDAIEALQEMLAEGFDVRLVTAPHPCCPGVCCRDKFAWLKEYLGDEWLHRMILTRDKTLILGDVLIDDKPKITGCCIPIWKHIIFERAYNVDVQDRTRIRAWKEWKKILREENETLRW</sequence>
<dbReference type="InterPro" id="IPR036412">
    <property type="entry name" value="HAD-like_sf"/>
</dbReference>
<evidence type="ECO:0000256" key="1">
    <source>
        <dbReference type="PIRSR" id="PIRSR610708-1"/>
    </source>
</evidence>
<dbReference type="OMA" id="VLFTSCH"/>
<dbReference type="Pfam" id="PF06941">
    <property type="entry name" value="NT5C"/>
    <property type="match status" value="1"/>
</dbReference>
<dbReference type="AlphaFoldDB" id="A0A0C3SN15"/>
<dbReference type="SUPFAM" id="SSF56784">
    <property type="entry name" value="HAD-like"/>
    <property type="match status" value="1"/>
</dbReference>
<name>A0A0C3SN15_GUITC</name>
<dbReference type="Proteomes" id="UP000011087">
    <property type="component" value="Unassembled WGS sequence"/>
</dbReference>
<evidence type="ECO:0000313" key="3">
    <source>
        <dbReference type="Proteomes" id="UP000011087"/>
    </source>
</evidence>